<dbReference type="InterPro" id="IPR015943">
    <property type="entry name" value="WD40/YVTN_repeat-like_dom_sf"/>
</dbReference>
<dbReference type="Gene3D" id="1.25.40.700">
    <property type="match status" value="1"/>
</dbReference>
<dbReference type="Gene3D" id="2.130.10.10">
    <property type="entry name" value="YVTN repeat-like/Quinoprotein amine dehydrogenase"/>
    <property type="match status" value="1"/>
</dbReference>
<evidence type="ECO:0000256" key="4">
    <source>
        <dbReference type="ARBA" id="ARBA00023242"/>
    </source>
</evidence>
<organism evidence="7 8">
    <name type="scientific">Calicophoron daubneyi</name>
    <name type="common">Rumen fluke</name>
    <name type="synonym">Paramphistomum daubneyi</name>
    <dbReference type="NCBI Taxonomy" id="300641"/>
    <lineage>
        <taxon>Eukaryota</taxon>
        <taxon>Metazoa</taxon>
        <taxon>Spiralia</taxon>
        <taxon>Lophotrochozoa</taxon>
        <taxon>Platyhelminthes</taxon>
        <taxon>Trematoda</taxon>
        <taxon>Digenea</taxon>
        <taxon>Plagiorchiida</taxon>
        <taxon>Pronocephalata</taxon>
        <taxon>Paramphistomoidea</taxon>
        <taxon>Paramphistomidae</taxon>
        <taxon>Calicophoron</taxon>
    </lineage>
</organism>
<gene>
    <name evidence="7" type="ORF">CDAUBV1_LOCUS14515</name>
</gene>
<name>A0AAV2TU80_CALDB</name>
<dbReference type="InterPro" id="IPR037624">
    <property type="entry name" value="Nup133-like"/>
</dbReference>
<reference evidence="7" key="1">
    <citation type="submission" date="2024-06" db="EMBL/GenBank/DDBJ databases">
        <authorList>
            <person name="Liu X."/>
            <person name="Lenzi L."/>
            <person name="Haldenby T S."/>
            <person name="Uol C."/>
        </authorList>
    </citation>
    <scope>NUCLEOTIDE SEQUENCE</scope>
</reference>
<evidence type="ECO:0000259" key="6">
    <source>
        <dbReference type="Pfam" id="PF08801"/>
    </source>
</evidence>
<keyword evidence="4" id="KW-0539">Nucleus</keyword>
<comment type="caution">
    <text evidence="7">The sequence shown here is derived from an EMBL/GenBank/DDBJ whole genome shotgun (WGS) entry which is preliminary data.</text>
</comment>
<dbReference type="InterPro" id="IPR014908">
    <property type="entry name" value="Nucleoporin_Nup133/Nup155_N"/>
</dbReference>
<dbReference type="SUPFAM" id="SSF117289">
    <property type="entry name" value="Nucleoporin domain"/>
    <property type="match status" value="1"/>
</dbReference>
<evidence type="ECO:0000256" key="1">
    <source>
        <dbReference type="ARBA" id="ARBA00004123"/>
    </source>
</evidence>
<dbReference type="EMBL" id="CAXLJL010000601">
    <property type="protein sequence ID" value="CAL5139481.1"/>
    <property type="molecule type" value="Genomic_DNA"/>
</dbReference>
<dbReference type="PANTHER" id="PTHR13405:SF11">
    <property type="entry name" value="NUCLEAR PORE COMPLEX PROTEIN NUP133"/>
    <property type="match status" value="1"/>
</dbReference>
<accession>A0AAV2TU80</accession>
<dbReference type="GO" id="GO:0016973">
    <property type="term" value="P:poly(A)+ mRNA export from nucleus"/>
    <property type="evidence" value="ECO:0007669"/>
    <property type="project" value="TreeGrafter"/>
</dbReference>
<evidence type="ECO:0000256" key="3">
    <source>
        <dbReference type="ARBA" id="ARBA00022448"/>
    </source>
</evidence>
<dbReference type="GO" id="GO:0017056">
    <property type="term" value="F:structural constituent of nuclear pore"/>
    <property type="evidence" value="ECO:0007669"/>
    <property type="project" value="InterPro"/>
</dbReference>
<evidence type="ECO:0000313" key="7">
    <source>
        <dbReference type="EMBL" id="CAL5139481.1"/>
    </source>
</evidence>
<dbReference type="Pfam" id="PF08801">
    <property type="entry name" value="Nucleoporin_N"/>
    <property type="match status" value="1"/>
</dbReference>
<evidence type="ECO:0000256" key="2">
    <source>
        <dbReference type="ARBA" id="ARBA00005569"/>
    </source>
</evidence>
<feature type="region of interest" description="Disordered" evidence="5">
    <location>
        <begin position="1438"/>
        <end position="1458"/>
    </location>
</feature>
<comment type="similarity">
    <text evidence="2">Belongs to the nucleoporin Nup133 family.</text>
</comment>
<dbReference type="Proteomes" id="UP001497525">
    <property type="component" value="Unassembled WGS sequence"/>
</dbReference>
<dbReference type="GO" id="GO:0006606">
    <property type="term" value="P:protein import into nucleus"/>
    <property type="evidence" value="ECO:0007669"/>
    <property type="project" value="TreeGrafter"/>
</dbReference>
<evidence type="ECO:0000313" key="8">
    <source>
        <dbReference type="Proteomes" id="UP001497525"/>
    </source>
</evidence>
<keyword evidence="3" id="KW-0813">Transport</keyword>
<sequence length="1584" mass="175766">MHSSFRIDGSRSHGGVAVDLDPARMLEVTRLCTYLPVFMSEAMRTSSSPSVRFYRGGWLIVVAGNELFLWKYVSSPQSQPSSRCLKFGLPTSDMPHSALLVALLFPADAEETGSAPSGCLAISSCGGNLRLWPQITRNYVHVDASLPAPIGGLYGDEAIQLEPASVPGTFLLATRTGHLVLVDARNTQGGVVSHLLVGTSKPGHASASRGGLLSGIGRRVSSLFTMVASSGNLASPARGGGNMAFVRLITRPSASEDGRCNVYMLMEKQLDLWTINPDLEAEVQTISLVDSLLSSYARELAAGSWCAVDMAVQNSDELRSEVDVVYVLLSRSSVMSDEPSHLCLVTLTIRNSSLAVIQSSSSVDVEWPFTPTSPMSPFGSGRVSRFQLCIQALSALYPCLLACIYDTLTGRLVVIEVLTGKLVAKLQFESQRNAHTNGPTHPNAANPPPLEAFSLIGCGSVDAQNLFVFVTCQRGLLALTPTEEIHHANLPLSTEEQTTVTDAVEVEYTPESDGSQRITTSVDLASVERHRGRAEHMSVIVVDTPDRGRLRVSVLLEENSLVVKDAKNSSVVKLNSSDQSFVGLSEAAHVFWMGFKEQAAKYFECILSKLDSYSELPVAFLRLTQRLLNERSWSDARWRVFANSNFYSASGRQDILHPEGCAAFQFVTTRAANINPILPKTRLTTKLESLERLNELWSLMVAVWDSLDNHTVYLDQLIPLPQVLTRLGIRLTQETPESAVEQSSGWIRRCFAGESLFMIAKEQQNGGDVEDKSTPYTQFACTLANDDNRVESYAVHLFHSLNSNQMIQVADDAPLDEANHWAASHIASALHLASELVVFARAVQTKLAREPHEWIQPIFESVALNAGFPSSSLRVVNPQEAILQTVTLLPNLVAALGDAVTHGIMNLSPASATKPTQVESEQPGSTSAPISQSALEILMRATDLITAGLSDILTFRERRLSILREMVSSSLTSSRFRAQTHYLPCWLTDAQPHGIGDVLLNLLEYLTELGCGELVPTANVTSDADQMAIRDASLRTIEWTKYLLTFAHQRVQWATESSRWAWSVPLEVDSGAETAATSSLEIKTKIETIQRLRRLRFWFVNLRERLISAIADRLQRPEAALTLAEEFADCRQMVRLCYLLETQDEIEHQNDDAASEPVPLTQYHHHRLKELLCRVPPSWGLADHALQWYFDCGEHSRVQSLLSLLEQMKSESAERIDVHLTSERSIPTSLSDFSYSEFKKSSVPLSLKKSTARSNADPVHRFLRRGDARDHAWPHLLRTRQYAKAAEILFEEGCKEVRYIGRRKALLSLAKLAFLTADPDDFVGQTAATRWNDSLNDGDMNSLGSSILLNHKANKRNIRKPPPGVNPLGDHQSVVDKINALLECIELQERLPPWLKSGSRLLCTSANEEHRDSRYDPVVDVDALARLYVSQVRHETGSLLPPSALNPQSEQQDSSDSHHVGLNEFRSAIRLAELLPQFLGTQPHMQLIKPETVRDELLLYIWSQALRMDDWSKVIDHEDPIQICGRSFVCALVRDLHHNHQNVLDLFPAPEKLLDSKELEDYVHDVHFRYLIQSGFEYLHNLVV</sequence>
<dbReference type="Gene3D" id="1.20.58.1380">
    <property type="match status" value="1"/>
</dbReference>
<dbReference type="PANTHER" id="PTHR13405">
    <property type="entry name" value="NUCLEAR PORE COMPLEX PROTEIN NUP133"/>
    <property type="match status" value="1"/>
</dbReference>
<protein>
    <recommendedName>
        <fullName evidence="6">Nucleoporin Nup133/Nup155-like N-terminal domain-containing protein</fullName>
    </recommendedName>
</protein>
<evidence type="ECO:0000256" key="5">
    <source>
        <dbReference type="SAM" id="MobiDB-lite"/>
    </source>
</evidence>
<proteinExistence type="inferred from homology"/>
<dbReference type="GO" id="GO:0031080">
    <property type="term" value="C:nuclear pore outer ring"/>
    <property type="evidence" value="ECO:0007669"/>
    <property type="project" value="TreeGrafter"/>
</dbReference>
<dbReference type="GO" id="GO:0000972">
    <property type="term" value="P:transcription-dependent tethering of RNA polymerase II gene DNA at nuclear periphery"/>
    <property type="evidence" value="ECO:0007669"/>
    <property type="project" value="TreeGrafter"/>
</dbReference>
<feature type="domain" description="Nucleoporin Nup133/Nup155-like N-terminal" evidence="6">
    <location>
        <begin position="24"/>
        <end position="196"/>
    </location>
</feature>
<comment type="subcellular location">
    <subcellularLocation>
        <location evidence="1">Nucleus</location>
    </subcellularLocation>
</comment>